<keyword evidence="6" id="KW-1185">Reference proteome</keyword>
<evidence type="ECO:0000313" key="5">
    <source>
        <dbReference type="EMBL" id="TVP41226.1"/>
    </source>
</evidence>
<accession>A0A557SX94</accession>
<dbReference type="Gene3D" id="3.40.50.1010">
    <property type="entry name" value="5'-nuclease"/>
    <property type="match status" value="1"/>
</dbReference>
<evidence type="ECO:0000256" key="3">
    <source>
        <dbReference type="ARBA" id="ARBA00022801"/>
    </source>
</evidence>
<name>A0A557SX94_9ARCH</name>
<dbReference type="GO" id="GO:0004521">
    <property type="term" value="F:RNA endonuclease activity"/>
    <property type="evidence" value="ECO:0007669"/>
    <property type="project" value="TreeGrafter"/>
</dbReference>
<dbReference type="Proteomes" id="UP000315289">
    <property type="component" value="Unassembled WGS sequence"/>
</dbReference>
<keyword evidence="3 5" id="KW-0378">Hydrolase</keyword>
<organism evidence="5 6">
    <name type="scientific">Candidatus Nitrosocosmicus arcticus</name>
    <dbReference type="NCBI Taxonomy" id="2035267"/>
    <lineage>
        <taxon>Archaea</taxon>
        <taxon>Nitrososphaerota</taxon>
        <taxon>Nitrososphaeria</taxon>
        <taxon>Nitrososphaerales</taxon>
        <taxon>Nitrososphaeraceae</taxon>
        <taxon>Candidatus Nitrosocosmicus</taxon>
    </lineage>
</organism>
<dbReference type="GO" id="GO:0030688">
    <property type="term" value="C:preribosome, small subunit precursor"/>
    <property type="evidence" value="ECO:0007669"/>
    <property type="project" value="TreeGrafter"/>
</dbReference>
<proteinExistence type="predicted"/>
<evidence type="ECO:0000256" key="1">
    <source>
        <dbReference type="ARBA" id="ARBA00022722"/>
    </source>
</evidence>
<reference evidence="5 6" key="1">
    <citation type="journal article" date="2019" name="Front. Microbiol.">
        <title>Ammonia Oxidation by the Arctic Terrestrial Thaumarchaeote Candidatus Nitrosocosmicus arcticus Is Stimulated by Increasing Temperatures.</title>
        <authorList>
            <person name="Alves R.J.E."/>
            <person name="Kerou M."/>
            <person name="Zappe A."/>
            <person name="Bittner R."/>
            <person name="Abby S.S."/>
            <person name="Schmidt H.A."/>
            <person name="Pfeifer K."/>
            <person name="Schleper C."/>
        </authorList>
    </citation>
    <scope>NUCLEOTIDE SEQUENCE [LARGE SCALE GENOMIC DNA]</scope>
    <source>
        <strain evidence="5 6">Kfb</strain>
    </source>
</reference>
<dbReference type="InterPro" id="IPR029060">
    <property type="entry name" value="PIN-like_dom_sf"/>
</dbReference>
<evidence type="ECO:0000259" key="4">
    <source>
        <dbReference type="Pfam" id="PF17146"/>
    </source>
</evidence>
<dbReference type="PANTHER" id="PTHR12814:SF2">
    <property type="entry name" value="RNA-BINDING PROTEIN NOB1"/>
    <property type="match status" value="1"/>
</dbReference>
<dbReference type="Pfam" id="PF17146">
    <property type="entry name" value="PIN_6"/>
    <property type="match status" value="1"/>
</dbReference>
<evidence type="ECO:0000256" key="2">
    <source>
        <dbReference type="ARBA" id="ARBA00022723"/>
    </source>
</evidence>
<dbReference type="EC" id="3.1.-.-" evidence="5"/>
<comment type="caution">
    <text evidence="5">The sequence shown here is derived from an EMBL/GenBank/DDBJ whole genome shotgun (WGS) entry which is preliminary data.</text>
</comment>
<dbReference type="RefSeq" id="WP_186434086.1">
    <property type="nucleotide sequence ID" value="NZ_ML675580.1"/>
</dbReference>
<dbReference type="SUPFAM" id="SSF88723">
    <property type="entry name" value="PIN domain-like"/>
    <property type="match status" value="1"/>
</dbReference>
<dbReference type="GO" id="GO:0046872">
    <property type="term" value="F:metal ion binding"/>
    <property type="evidence" value="ECO:0007669"/>
    <property type="project" value="UniProtKB-KW"/>
</dbReference>
<keyword evidence="1" id="KW-0540">Nuclease</keyword>
<feature type="domain" description="Ribonuclease PIN" evidence="4">
    <location>
        <begin position="8"/>
        <end position="96"/>
    </location>
</feature>
<dbReference type="OrthoDB" id="27944at2157"/>
<dbReference type="InterPro" id="IPR033411">
    <property type="entry name" value="Ribonuclease_PIN"/>
</dbReference>
<dbReference type="GO" id="GO:0030490">
    <property type="term" value="P:maturation of SSU-rRNA"/>
    <property type="evidence" value="ECO:0007669"/>
    <property type="project" value="TreeGrafter"/>
</dbReference>
<dbReference type="GO" id="GO:0016787">
    <property type="term" value="F:hydrolase activity"/>
    <property type="evidence" value="ECO:0007669"/>
    <property type="project" value="UniProtKB-KW"/>
</dbReference>
<dbReference type="PANTHER" id="PTHR12814">
    <property type="entry name" value="RNA-BINDING PROTEIN NOB1"/>
    <property type="match status" value="1"/>
</dbReference>
<dbReference type="AlphaFoldDB" id="A0A557SX94"/>
<gene>
    <name evidence="5" type="ORF">NARC_40189</name>
</gene>
<sequence>MDSRKKFVTDSNIFYSGIPFQTTFDYIYYITPDIQEEINHIKRRLDGLNLLITAGKVIIHEPEIKILSMVRQKCRERGQVELSKADCSIIALSIQLNLPILSADYALVNAAKYFSLNILTPGKKNFVTKKTIKYCSICKTFFDLKSSFCDKCGNSLVLKKERIS</sequence>
<dbReference type="EMBL" id="VOAH01000004">
    <property type="protein sequence ID" value="TVP41226.1"/>
    <property type="molecule type" value="Genomic_DNA"/>
</dbReference>
<evidence type="ECO:0000313" key="6">
    <source>
        <dbReference type="Proteomes" id="UP000315289"/>
    </source>
</evidence>
<protein>
    <submittedName>
        <fullName evidence="5">Putative Endoribonuclease Nob1</fullName>
        <ecNumber evidence="5">3.1.-.-</ecNumber>
    </submittedName>
</protein>
<keyword evidence="2" id="KW-0479">Metal-binding</keyword>
<dbReference type="InterPro" id="IPR039907">
    <property type="entry name" value="NOB1"/>
</dbReference>